<reference evidence="7" key="1">
    <citation type="submission" date="2025-08" db="UniProtKB">
        <authorList>
            <consortium name="RefSeq"/>
        </authorList>
    </citation>
    <scope>IDENTIFICATION</scope>
    <source>
        <tissue evidence="7">Etiolated seedlings</tissue>
    </source>
</reference>
<dbReference type="InterPro" id="IPR051834">
    <property type="entry name" value="RING_finger_E3_ligase"/>
</dbReference>
<evidence type="ECO:0000313" key="6">
    <source>
        <dbReference type="Proteomes" id="UP000087171"/>
    </source>
</evidence>
<gene>
    <name evidence="7" type="primary">LOC101494753</name>
</gene>
<name>A0A1S2Z1A5_CICAR</name>
<dbReference type="eggNOG" id="KOG0800">
    <property type="taxonomic scope" value="Eukaryota"/>
</dbReference>
<dbReference type="PaxDb" id="3827-XP_004513208.1"/>
<evidence type="ECO:0000259" key="5">
    <source>
        <dbReference type="PROSITE" id="PS50089"/>
    </source>
</evidence>
<dbReference type="Gene3D" id="3.30.40.10">
    <property type="entry name" value="Zinc/RING finger domain, C3HC4 (zinc finger)"/>
    <property type="match status" value="1"/>
</dbReference>
<dbReference type="GO" id="GO:0006511">
    <property type="term" value="P:ubiquitin-dependent protein catabolic process"/>
    <property type="evidence" value="ECO:0007669"/>
    <property type="project" value="TreeGrafter"/>
</dbReference>
<evidence type="ECO:0000256" key="3">
    <source>
        <dbReference type="ARBA" id="ARBA00022833"/>
    </source>
</evidence>
<keyword evidence="1" id="KW-0479">Metal-binding</keyword>
<feature type="domain" description="RING-type" evidence="5">
    <location>
        <begin position="129"/>
        <end position="172"/>
    </location>
</feature>
<keyword evidence="3" id="KW-0862">Zinc</keyword>
<dbReference type="InterPro" id="IPR001841">
    <property type="entry name" value="Znf_RING"/>
</dbReference>
<keyword evidence="6" id="KW-1185">Reference proteome</keyword>
<evidence type="ECO:0000256" key="2">
    <source>
        <dbReference type="ARBA" id="ARBA00022771"/>
    </source>
</evidence>
<proteinExistence type="predicted"/>
<dbReference type="GO" id="GO:0005634">
    <property type="term" value="C:nucleus"/>
    <property type="evidence" value="ECO:0007669"/>
    <property type="project" value="TreeGrafter"/>
</dbReference>
<dbReference type="PANTHER" id="PTHR45931:SF16">
    <property type="entry name" value="RING_U-BOX SUPERFAMILY PROTEIN"/>
    <property type="match status" value="1"/>
</dbReference>
<dbReference type="RefSeq" id="XP_004513208.1">
    <property type="nucleotide sequence ID" value="XM_004513151.2"/>
</dbReference>
<protein>
    <submittedName>
        <fullName evidence="7">E3 ubiquitin-protein ligase RNF181-like</fullName>
    </submittedName>
</protein>
<evidence type="ECO:0000313" key="7">
    <source>
        <dbReference type="RefSeq" id="XP_004513208.1"/>
    </source>
</evidence>
<sequence>MEHQRYNGSVRVFLRGPNGRITIEVRFPIRNGVYEIIPSISFRAPDRNLILSHMTIEDGNCMLCESTNDRINDLLYRMNTRDILPIYAQNGHYVLQDNDINHVPTRRRFIHNLERIRIDEETAAQTSTCSICLVDFSFGSKAICLPSPCSHVYHENCIMSWLNRSNTCPLCRRLIS</sequence>
<dbReference type="SMART" id="SM00184">
    <property type="entry name" value="RING"/>
    <property type="match status" value="1"/>
</dbReference>
<dbReference type="SUPFAM" id="SSF57850">
    <property type="entry name" value="RING/U-box"/>
    <property type="match status" value="1"/>
</dbReference>
<dbReference type="Proteomes" id="UP000087171">
    <property type="component" value="Unplaced"/>
</dbReference>
<accession>A0A1S2Z1A5</accession>
<dbReference type="OrthoDB" id="21204at2759"/>
<dbReference type="InterPro" id="IPR011016">
    <property type="entry name" value="Znf_RING-CH"/>
</dbReference>
<dbReference type="Pfam" id="PF13639">
    <property type="entry name" value="zf-RING_2"/>
    <property type="match status" value="1"/>
</dbReference>
<keyword evidence="2 4" id="KW-0863">Zinc-finger</keyword>
<dbReference type="GO" id="GO:0061630">
    <property type="term" value="F:ubiquitin protein ligase activity"/>
    <property type="evidence" value="ECO:0007669"/>
    <property type="project" value="TreeGrafter"/>
</dbReference>
<dbReference type="InterPro" id="IPR013083">
    <property type="entry name" value="Znf_RING/FYVE/PHD"/>
</dbReference>
<dbReference type="PANTHER" id="PTHR45931">
    <property type="entry name" value="SI:CH211-59O9.10"/>
    <property type="match status" value="1"/>
</dbReference>
<dbReference type="PROSITE" id="PS50089">
    <property type="entry name" value="ZF_RING_2"/>
    <property type="match status" value="1"/>
</dbReference>
<dbReference type="AlphaFoldDB" id="A0A1S2Z1A5"/>
<evidence type="ECO:0000256" key="4">
    <source>
        <dbReference type="PROSITE-ProRule" id="PRU00175"/>
    </source>
</evidence>
<dbReference type="GO" id="GO:0008270">
    <property type="term" value="F:zinc ion binding"/>
    <property type="evidence" value="ECO:0007669"/>
    <property type="project" value="UniProtKB-KW"/>
</dbReference>
<organism evidence="6 7">
    <name type="scientific">Cicer arietinum</name>
    <name type="common">Chickpea</name>
    <name type="synonym">Garbanzo</name>
    <dbReference type="NCBI Taxonomy" id="3827"/>
    <lineage>
        <taxon>Eukaryota</taxon>
        <taxon>Viridiplantae</taxon>
        <taxon>Streptophyta</taxon>
        <taxon>Embryophyta</taxon>
        <taxon>Tracheophyta</taxon>
        <taxon>Spermatophyta</taxon>
        <taxon>Magnoliopsida</taxon>
        <taxon>eudicotyledons</taxon>
        <taxon>Gunneridae</taxon>
        <taxon>Pentapetalae</taxon>
        <taxon>rosids</taxon>
        <taxon>fabids</taxon>
        <taxon>Fabales</taxon>
        <taxon>Fabaceae</taxon>
        <taxon>Papilionoideae</taxon>
        <taxon>50 kb inversion clade</taxon>
        <taxon>NPAAA clade</taxon>
        <taxon>Hologalegina</taxon>
        <taxon>IRL clade</taxon>
        <taxon>Cicereae</taxon>
        <taxon>Cicer</taxon>
    </lineage>
</organism>
<dbReference type="SMART" id="SM00744">
    <property type="entry name" value="RINGv"/>
    <property type="match status" value="1"/>
</dbReference>
<dbReference type="CDD" id="cd16454">
    <property type="entry name" value="RING-H2_PA-TM-RING"/>
    <property type="match status" value="1"/>
</dbReference>
<evidence type="ECO:0000256" key="1">
    <source>
        <dbReference type="ARBA" id="ARBA00022723"/>
    </source>
</evidence>